<dbReference type="GO" id="GO:0042171">
    <property type="term" value="F:lysophosphatidic acid acyltransferase activity"/>
    <property type="evidence" value="ECO:0007669"/>
    <property type="project" value="TreeGrafter"/>
</dbReference>
<dbReference type="GO" id="GO:0006654">
    <property type="term" value="P:phosphatidic acid biosynthetic process"/>
    <property type="evidence" value="ECO:0007669"/>
    <property type="project" value="TreeGrafter"/>
</dbReference>
<dbReference type="AlphaFoldDB" id="A0A556AXF4"/>
<dbReference type="GO" id="GO:0052689">
    <property type="term" value="F:carboxylic ester hydrolase activity"/>
    <property type="evidence" value="ECO:0007669"/>
    <property type="project" value="TreeGrafter"/>
</dbReference>
<dbReference type="GO" id="GO:0055088">
    <property type="term" value="P:lipid homeostasis"/>
    <property type="evidence" value="ECO:0007669"/>
    <property type="project" value="TreeGrafter"/>
</dbReference>
<evidence type="ECO:0000313" key="2">
    <source>
        <dbReference type="EMBL" id="TSH97115.1"/>
    </source>
</evidence>
<dbReference type="Gene3D" id="3.40.50.1820">
    <property type="entry name" value="alpha/beta hydrolase"/>
    <property type="match status" value="1"/>
</dbReference>
<feature type="domain" description="AB hydrolase-1" evidence="1">
    <location>
        <begin position="42"/>
        <end position="259"/>
    </location>
</feature>
<dbReference type="PANTHER" id="PTHR42886">
    <property type="entry name" value="RE40534P-RELATED"/>
    <property type="match status" value="1"/>
</dbReference>
<evidence type="ECO:0000259" key="1">
    <source>
        <dbReference type="Pfam" id="PF12697"/>
    </source>
</evidence>
<dbReference type="SUPFAM" id="SSF53474">
    <property type="entry name" value="alpha/beta-Hydrolases"/>
    <property type="match status" value="1"/>
</dbReference>
<reference evidence="2 3" key="1">
    <citation type="submission" date="2019-07" db="EMBL/GenBank/DDBJ databases">
        <title>Qingshengfaniella alkalisoli gen. nov., sp. nov., isolated from saline soil.</title>
        <authorList>
            <person name="Xu L."/>
            <person name="Huang X.-X."/>
            <person name="Sun J.-Q."/>
        </authorList>
    </citation>
    <scope>NUCLEOTIDE SEQUENCE [LARGE SCALE GENOMIC DNA]</scope>
    <source>
        <strain evidence="2 3">DSM 27279</strain>
    </source>
</reference>
<comment type="caution">
    <text evidence="2">The sequence shown here is derived from an EMBL/GenBank/DDBJ whole genome shotgun (WGS) entry which is preliminary data.</text>
</comment>
<dbReference type="Pfam" id="PF12697">
    <property type="entry name" value="Abhydrolase_6"/>
    <property type="match status" value="1"/>
</dbReference>
<keyword evidence="3" id="KW-1185">Reference proteome</keyword>
<keyword evidence="2" id="KW-0378">Hydrolase</keyword>
<organism evidence="2 3">
    <name type="scientific">Verticiella sediminum</name>
    <dbReference type="NCBI Taxonomy" id="1247510"/>
    <lineage>
        <taxon>Bacteria</taxon>
        <taxon>Pseudomonadati</taxon>
        <taxon>Pseudomonadota</taxon>
        <taxon>Betaproteobacteria</taxon>
        <taxon>Burkholderiales</taxon>
        <taxon>Alcaligenaceae</taxon>
        <taxon>Verticiella</taxon>
    </lineage>
</organism>
<proteinExistence type="predicted"/>
<dbReference type="OrthoDB" id="9112061at2"/>
<accession>A0A556AXF4</accession>
<dbReference type="EMBL" id="VLTJ01000011">
    <property type="protein sequence ID" value="TSH97115.1"/>
    <property type="molecule type" value="Genomic_DNA"/>
</dbReference>
<protein>
    <submittedName>
        <fullName evidence="2">Alpha/beta hydrolase</fullName>
    </submittedName>
</protein>
<dbReference type="InterPro" id="IPR000073">
    <property type="entry name" value="AB_hydrolase_1"/>
</dbReference>
<sequence length="274" mass="29351">MSQRDFTALPLCASSSGQRVDTWLGDVRIVGVRQARAQAPAVLMVHGGGQAGWAFETWVEHYAKRGWHAFAVSLRGHEAGRALPDEVYCRLHLDDYRDDVVAAAGLLPAGRLVLIGHSLGGIVCQRAAEQLPLAGLVLLASAGPPELGVRRTLLDPDTPVVRTAEEARRRYFHSADEAVIERALARLVPESPGALNASGGRTPVDRARIRCPVLVLGGACDRTDVPRAMDLAALYGASAIELADTGHNIMQERMSGFAADCIHAWCEAQGIVRA</sequence>
<dbReference type="Proteomes" id="UP000318405">
    <property type="component" value="Unassembled WGS sequence"/>
</dbReference>
<evidence type="ECO:0000313" key="3">
    <source>
        <dbReference type="Proteomes" id="UP000318405"/>
    </source>
</evidence>
<dbReference type="InterPro" id="IPR029058">
    <property type="entry name" value="AB_hydrolase_fold"/>
</dbReference>
<gene>
    <name evidence="2" type="ORF">FOZ76_07295</name>
</gene>
<name>A0A556AXF4_9BURK</name>
<dbReference type="RefSeq" id="WP_143947482.1">
    <property type="nucleotide sequence ID" value="NZ_BAABMB010000002.1"/>
</dbReference>
<dbReference type="PANTHER" id="PTHR42886:SF42">
    <property type="entry name" value="ALPHA_BETA-HYDROLASES SUPERFAMILY PROTEIN"/>
    <property type="match status" value="1"/>
</dbReference>